<dbReference type="GO" id="GO:0016324">
    <property type="term" value="C:apical plasma membrane"/>
    <property type="evidence" value="ECO:0007669"/>
    <property type="project" value="TreeGrafter"/>
</dbReference>
<feature type="compositionally biased region" description="Low complexity" evidence="1">
    <location>
        <begin position="158"/>
        <end position="168"/>
    </location>
</feature>
<dbReference type="PANTHER" id="PTHR14938:SF2">
    <property type="entry name" value="HCLS1-ASSOCIATED PROTEIN X-1"/>
    <property type="match status" value="1"/>
</dbReference>
<feature type="compositionally biased region" description="Gly residues" evidence="1">
    <location>
        <begin position="262"/>
        <end position="275"/>
    </location>
</feature>
<dbReference type="GO" id="GO:0030833">
    <property type="term" value="P:regulation of actin filament polymerization"/>
    <property type="evidence" value="ECO:0007669"/>
    <property type="project" value="TreeGrafter"/>
</dbReference>
<evidence type="ECO:0000313" key="2">
    <source>
        <dbReference type="EMBL" id="KAG5264377.1"/>
    </source>
</evidence>
<protein>
    <recommendedName>
        <fullName evidence="4">HCLS1-associated protein X-1</fullName>
    </recommendedName>
</protein>
<dbReference type="PIRSF" id="PIRSF037634">
    <property type="entry name" value="HS1-associating_X-1"/>
    <property type="match status" value="1"/>
</dbReference>
<evidence type="ECO:0000313" key="3">
    <source>
        <dbReference type="Proteomes" id="UP000823561"/>
    </source>
</evidence>
<dbReference type="Proteomes" id="UP000823561">
    <property type="component" value="Chromosome 20"/>
</dbReference>
<dbReference type="EMBL" id="JADWDJ010000020">
    <property type="protein sequence ID" value="KAG5264377.1"/>
    <property type="molecule type" value="Genomic_DNA"/>
</dbReference>
<dbReference type="GO" id="GO:0030136">
    <property type="term" value="C:clathrin-coated vesicle"/>
    <property type="evidence" value="ECO:0007669"/>
    <property type="project" value="TreeGrafter"/>
</dbReference>
<dbReference type="GO" id="GO:0015629">
    <property type="term" value="C:actin cytoskeleton"/>
    <property type="evidence" value="ECO:0007669"/>
    <property type="project" value="TreeGrafter"/>
</dbReference>
<comment type="caution">
    <text evidence="2">The sequence shown here is derived from an EMBL/GenBank/DDBJ whole genome shotgun (WGS) entry which is preliminary data.</text>
</comment>
<evidence type="ECO:0000256" key="1">
    <source>
        <dbReference type="SAM" id="MobiDB-lite"/>
    </source>
</evidence>
<accession>A0AAV6FRL1</accession>
<proteinExistence type="predicted"/>
<dbReference type="GO" id="GO:0005739">
    <property type="term" value="C:mitochondrion"/>
    <property type="evidence" value="ECO:0007669"/>
    <property type="project" value="TreeGrafter"/>
</dbReference>
<organism evidence="2 3">
    <name type="scientific">Alosa alosa</name>
    <name type="common">allis shad</name>
    <dbReference type="NCBI Taxonomy" id="278164"/>
    <lineage>
        <taxon>Eukaryota</taxon>
        <taxon>Metazoa</taxon>
        <taxon>Chordata</taxon>
        <taxon>Craniata</taxon>
        <taxon>Vertebrata</taxon>
        <taxon>Euteleostomi</taxon>
        <taxon>Actinopterygii</taxon>
        <taxon>Neopterygii</taxon>
        <taxon>Teleostei</taxon>
        <taxon>Clupei</taxon>
        <taxon>Clupeiformes</taxon>
        <taxon>Clupeoidei</taxon>
        <taxon>Clupeidae</taxon>
        <taxon>Alosa</taxon>
    </lineage>
</organism>
<feature type="compositionally biased region" description="Acidic residues" evidence="1">
    <location>
        <begin position="34"/>
        <end position="43"/>
    </location>
</feature>
<dbReference type="InterPro" id="IPR017248">
    <property type="entry name" value="HAX-1"/>
</dbReference>
<dbReference type="GO" id="GO:0016529">
    <property type="term" value="C:sarcoplasmic reticulum"/>
    <property type="evidence" value="ECO:0007669"/>
    <property type="project" value="TreeGrafter"/>
</dbReference>
<feature type="compositionally biased region" description="Basic and acidic residues" evidence="1">
    <location>
        <begin position="123"/>
        <end position="146"/>
    </location>
</feature>
<dbReference type="PANTHER" id="PTHR14938">
    <property type="entry name" value="HCLS1-ASSOCIATED PROTEIN X-1"/>
    <property type="match status" value="1"/>
</dbReference>
<evidence type="ECO:0008006" key="4">
    <source>
        <dbReference type="Google" id="ProtNLM"/>
    </source>
</evidence>
<feature type="compositionally biased region" description="Pro residues" evidence="1">
    <location>
        <begin position="148"/>
        <end position="157"/>
    </location>
</feature>
<keyword evidence="3" id="KW-1185">Reference proteome</keyword>
<gene>
    <name evidence="2" type="ORF">AALO_G00253090</name>
</gene>
<feature type="region of interest" description="Disordered" evidence="1">
    <location>
        <begin position="29"/>
        <end position="62"/>
    </location>
</feature>
<name>A0AAV6FRL1_9TELE</name>
<reference evidence="2" key="1">
    <citation type="submission" date="2020-10" db="EMBL/GenBank/DDBJ databases">
        <title>Chromosome-scale genome assembly of the Allis shad, Alosa alosa.</title>
        <authorList>
            <person name="Margot Z."/>
            <person name="Christophe K."/>
            <person name="Cabau C."/>
            <person name="Louis A."/>
            <person name="Berthelot C."/>
            <person name="Parey E."/>
            <person name="Roest Crollius H."/>
            <person name="Montfort J."/>
            <person name="Robinson-Rechavi M."/>
            <person name="Bucao C."/>
            <person name="Bouchez O."/>
            <person name="Gislard M."/>
            <person name="Lluch J."/>
            <person name="Milhes M."/>
            <person name="Lampietro C."/>
            <person name="Lopez Roques C."/>
            <person name="Donnadieu C."/>
            <person name="Braasch I."/>
            <person name="Desvignes T."/>
            <person name="Postlethwait J."/>
            <person name="Bobe J."/>
            <person name="Guiguen Y."/>
        </authorList>
    </citation>
    <scope>NUCLEOTIDE SEQUENCE</scope>
    <source>
        <strain evidence="2">M-15738</strain>
        <tissue evidence="2">Blood</tissue>
    </source>
</reference>
<dbReference type="AlphaFoldDB" id="A0AAV6FRL1"/>
<feature type="region of interest" description="Disordered" evidence="1">
    <location>
        <begin position="99"/>
        <end position="218"/>
    </location>
</feature>
<dbReference type="GO" id="GO:0043066">
    <property type="term" value="P:negative regulation of apoptotic process"/>
    <property type="evidence" value="ECO:0007669"/>
    <property type="project" value="InterPro"/>
</dbReference>
<sequence>MSIFDLFRGFFGVPGGTYGRYGPREPFFDSMTHDEDDDEEDEREGFYPGSFEGPGGRDPLDDAWRFGFSMGPNGMRLHEPPMFGQILREMEDIFSELGRWEDRHGPFGMPSLEPPHPPQGRGPRGESGDKNSSLRDFMLKGPDDRPSPSGPPLPGAPPDSHGPSPDSPFQRWSPFSKFHDSWRDGLFGAPLDTKKEDGDLDSQVSSGGLDQILTPAPAQPRTRSFFQSITVKKIVKPDGSVEETRTVRDGQGNEETTVTRSGGSGGPEGSRGPNGGPESSTDLRDNMDLFSKFFGGFRG</sequence>
<feature type="region of interest" description="Disordered" evidence="1">
    <location>
        <begin position="238"/>
        <end position="286"/>
    </location>
</feature>